<evidence type="ECO:0000256" key="14">
    <source>
        <dbReference type="PROSITE-ProRule" id="PRU00175"/>
    </source>
</evidence>
<evidence type="ECO:0000256" key="12">
    <source>
        <dbReference type="ARBA" id="ARBA00023136"/>
    </source>
</evidence>
<dbReference type="CDD" id="cd16461">
    <property type="entry name" value="RING-H2_EL5-like"/>
    <property type="match status" value="1"/>
</dbReference>
<evidence type="ECO:0000256" key="7">
    <source>
        <dbReference type="ARBA" id="ARBA00022723"/>
    </source>
</evidence>
<keyword evidence="5" id="KW-0808">Transferase</keyword>
<dbReference type="FunFam" id="3.30.40.10:FF:000187">
    <property type="entry name" value="E3 ubiquitin-protein ligase ATL6"/>
    <property type="match status" value="1"/>
</dbReference>
<dbReference type="GO" id="GO:0016020">
    <property type="term" value="C:membrane"/>
    <property type="evidence" value="ECO:0007669"/>
    <property type="project" value="UniProtKB-SubCell"/>
</dbReference>
<name>A0AAV6ILJ3_9ERIC</name>
<dbReference type="PROSITE" id="PS50089">
    <property type="entry name" value="ZF_RING_2"/>
    <property type="match status" value="1"/>
</dbReference>
<feature type="domain" description="RING-type" evidence="17">
    <location>
        <begin position="148"/>
        <end position="190"/>
    </location>
</feature>
<comment type="caution">
    <text evidence="18">The sequence shown here is derived from an EMBL/GenBank/DDBJ whole genome shotgun (WGS) entry which is preliminary data.</text>
</comment>
<dbReference type="EC" id="2.3.2.27" evidence="4"/>
<proteinExistence type="inferred from homology"/>
<dbReference type="Pfam" id="PF13639">
    <property type="entry name" value="zf-RING_2"/>
    <property type="match status" value="1"/>
</dbReference>
<evidence type="ECO:0000256" key="8">
    <source>
        <dbReference type="ARBA" id="ARBA00022771"/>
    </source>
</evidence>
<keyword evidence="10" id="KW-0862">Zinc</keyword>
<accession>A0AAV6ILJ3</accession>
<sequence length="403" mass="44784">MAVYRRSFLSTRKNCGYEGYGDDGCGNVSPYPPLPPPPPPPPPPPDIKSHIPLIAILLFCALGTAFFVVSYLSYIKKYYTVPNDPRRRNRNPSPVLDDQEDFVDQNRGPVLDHPIWYIRTVGLPQSVIDSITVFNYKKDEGLTDGTGCSVCLSEFEEDETLRLLPKCSHAFHIQCIDTWLASHKNCPLCRAPIVCGSAGVSAPELSLGQLGPGEETLVENSETGGELGSDQVMGDLPSANLFGLPSEQGRFPEILRKNPRIFDAKNGRIRVQSDLADHRVRVEEVELEPVRRSISMDASLASMIYLDVANIPQLELEGSSSTRLVEFKKLNSEKVGKRVRRNLSVSRLMNGSSMRFSLQNGPVSMKSFSNLGIYCISVYFGIFQCGIEHFGFDCTHFHIEAHE</sequence>
<evidence type="ECO:0000313" key="19">
    <source>
        <dbReference type="Proteomes" id="UP000823749"/>
    </source>
</evidence>
<gene>
    <name evidence="18" type="ORF">RHGRI_030056</name>
</gene>
<evidence type="ECO:0000256" key="3">
    <source>
        <dbReference type="ARBA" id="ARBA00004906"/>
    </source>
</evidence>
<dbReference type="InterPro" id="IPR044600">
    <property type="entry name" value="ATL1/ATL16-like"/>
</dbReference>
<dbReference type="GO" id="GO:0061630">
    <property type="term" value="F:ubiquitin protein ligase activity"/>
    <property type="evidence" value="ECO:0007669"/>
    <property type="project" value="UniProtKB-EC"/>
</dbReference>
<evidence type="ECO:0000256" key="15">
    <source>
        <dbReference type="SAM" id="MobiDB-lite"/>
    </source>
</evidence>
<comment type="similarity">
    <text evidence="13">Belongs to the RING-type zinc finger family. ATL subfamily.</text>
</comment>
<dbReference type="EMBL" id="JACTNZ010000010">
    <property type="protein sequence ID" value="KAG5529527.1"/>
    <property type="molecule type" value="Genomic_DNA"/>
</dbReference>
<dbReference type="InterPro" id="IPR001841">
    <property type="entry name" value="Znf_RING"/>
</dbReference>
<dbReference type="AlphaFoldDB" id="A0AAV6ILJ3"/>
<keyword evidence="11 16" id="KW-1133">Transmembrane helix</keyword>
<dbReference type="SUPFAM" id="SSF101447">
    <property type="entry name" value="Formin homology 2 domain (FH2 domain)"/>
    <property type="match status" value="1"/>
</dbReference>
<keyword evidence="19" id="KW-1185">Reference proteome</keyword>
<keyword evidence="7" id="KW-0479">Metal-binding</keyword>
<evidence type="ECO:0000256" key="2">
    <source>
        <dbReference type="ARBA" id="ARBA00004167"/>
    </source>
</evidence>
<comment type="pathway">
    <text evidence="3">Protein modification; protein ubiquitination.</text>
</comment>
<dbReference type="SUPFAM" id="SSF57850">
    <property type="entry name" value="RING/U-box"/>
    <property type="match status" value="1"/>
</dbReference>
<evidence type="ECO:0000256" key="5">
    <source>
        <dbReference type="ARBA" id="ARBA00022679"/>
    </source>
</evidence>
<dbReference type="SMART" id="SM00184">
    <property type="entry name" value="RING"/>
    <property type="match status" value="1"/>
</dbReference>
<organism evidence="18 19">
    <name type="scientific">Rhododendron griersonianum</name>
    <dbReference type="NCBI Taxonomy" id="479676"/>
    <lineage>
        <taxon>Eukaryota</taxon>
        <taxon>Viridiplantae</taxon>
        <taxon>Streptophyta</taxon>
        <taxon>Embryophyta</taxon>
        <taxon>Tracheophyta</taxon>
        <taxon>Spermatophyta</taxon>
        <taxon>Magnoliopsida</taxon>
        <taxon>eudicotyledons</taxon>
        <taxon>Gunneridae</taxon>
        <taxon>Pentapetalae</taxon>
        <taxon>asterids</taxon>
        <taxon>Ericales</taxon>
        <taxon>Ericaceae</taxon>
        <taxon>Ericoideae</taxon>
        <taxon>Rhodoreae</taxon>
        <taxon>Rhododendron</taxon>
    </lineage>
</organism>
<evidence type="ECO:0000256" key="4">
    <source>
        <dbReference type="ARBA" id="ARBA00012483"/>
    </source>
</evidence>
<evidence type="ECO:0000256" key="11">
    <source>
        <dbReference type="ARBA" id="ARBA00022989"/>
    </source>
</evidence>
<evidence type="ECO:0000256" key="16">
    <source>
        <dbReference type="SAM" id="Phobius"/>
    </source>
</evidence>
<feature type="transmembrane region" description="Helical" evidence="16">
    <location>
        <begin position="51"/>
        <end position="72"/>
    </location>
</feature>
<evidence type="ECO:0000256" key="10">
    <source>
        <dbReference type="ARBA" id="ARBA00022833"/>
    </source>
</evidence>
<dbReference type="PANTHER" id="PTHR46913">
    <property type="entry name" value="RING-H2 FINGER PROTEIN ATL16"/>
    <property type="match status" value="1"/>
</dbReference>
<dbReference type="GO" id="GO:0008270">
    <property type="term" value="F:zinc ion binding"/>
    <property type="evidence" value="ECO:0007669"/>
    <property type="project" value="UniProtKB-KW"/>
</dbReference>
<dbReference type="Gene3D" id="3.30.40.10">
    <property type="entry name" value="Zinc/RING finger domain, C3HC4 (zinc finger)"/>
    <property type="match status" value="1"/>
</dbReference>
<keyword evidence="12 16" id="KW-0472">Membrane</keyword>
<reference evidence="18" key="1">
    <citation type="submission" date="2020-08" db="EMBL/GenBank/DDBJ databases">
        <title>Plant Genome Project.</title>
        <authorList>
            <person name="Zhang R.-G."/>
        </authorList>
    </citation>
    <scope>NUCLEOTIDE SEQUENCE</scope>
    <source>
        <strain evidence="18">WSP0</strain>
        <tissue evidence="18">Leaf</tissue>
    </source>
</reference>
<dbReference type="InterPro" id="IPR013083">
    <property type="entry name" value="Znf_RING/FYVE/PHD"/>
</dbReference>
<evidence type="ECO:0000256" key="13">
    <source>
        <dbReference type="ARBA" id="ARBA00024209"/>
    </source>
</evidence>
<keyword evidence="9" id="KW-0833">Ubl conjugation pathway</keyword>
<keyword evidence="6 16" id="KW-0812">Transmembrane</keyword>
<feature type="region of interest" description="Disordered" evidence="15">
    <location>
        <begin position="86"/>
        <end position="105"/>
    </location>
</feature>
<dbReference type="PANTHER" id="PTHR46913:SF19">
    <property type="entry name" value="RING-TYPE E3 UBIQUITIN TRANSFERASE"/>
    <property type="match status" value="1"/>
</dbReference>
<comment type="catalytic activity">
    <reaction evidence="1">
        <text>S-ubiquitinyl-[E2 ubiquitin-conjugating enzyme]-L-cysteine + [acceptor protein]-L-lysine = [E2 ubiquitin-conjugating enzyme]-L-cysteine + N(6)-ubiquitinyl-[acceptor protein]-L-lysine.</text>
        <dbReference type="EC" id="2.3.2.27"/>
    </reaction>
</comment>
<keyword evidence="8 14" id="KW-0863">Zinc-finger</keyword>
<evidence type="ECO:0000259" key="17">
    <source>
        <dbReference type="PROSITE" id="PS50089"/>
    </source>
</evidence>
<protein>
    <recommendedName>
        <fullName evidence="4">RING-type E3 ubiquitin transferase</fullName>
        <ecNumber evidence="4">2.3.2.27</ecNumber>
    </recommendedName>
</protein>
<evidence type="ECO:0000256" key="6">
    <source>
        <dbReference type="ARBA" id="ARBA00022692"/>
    </source>
</evidence>
<evidence type="ECO:0000256" key="1">
    <source>
        <dbReference type="ARBA" id="ARBA00000900"/>
    </source>
</evidence>
<dbReference type="GO" id="GO:0016567">
    <property type="term" value="P:protein ubiquitination"/>
    <property type="evidence" value="ECO:0007669"/>
    <property type="project" value="InterPro"/>
</dbReference>
<evidence type="ECO:0000256" key="9">
    <source>
        <dbReference type="ARBA" id="ARBA00022786"/>
    </source>
</evidence>
<dbReference type="Proteomes" id="UP000823749">
    <property type="component" value="Chromosome 10"/>
</dbReference>
<evidence type="ECO:0000313" key="18">
    <source>
        <dbReference type="EMBL" id="KAG5529527.1"/>
    </source>
</evidence>
<comment type="subcellular location">
    <subcellularLocation>
        <location evidence="2">Membrane</location>
        <topology evidence="2">Single-pass membrane protein</topology>
    </subcellularLocation>
</comment>